<name>A0ABQ6JMB1_9ACTN</name>
<dbReference type="Proteomes" id="UP001157017">
    <property type="component" value="Unassembled WGS sequence"/>
</dbReference>
<evidence type="ECO:0000313" key="13">
    <source>
        <dbReference type="Proteomes" id="UP001157017"/>
    </source>
</evidence>
<keyword evidence="8" id="KW-1133">Transmembrane helix</keyword>
<keyword evidence="9 10" id="KW-0472">Membrane</keyword>
<evidence type="ECO:0000256" key="10">
    <source>
        <dbReference type="RuleBase" id="RU364125"/>
    </source>
</evidence>
<evidence type="ECO:0000256" key="2">
    <source>
        <dbReference type="ARBA" id="ARBA00004162"/>
    </source>
</evidence>
<evidence type="ECO:0000256" key="11">
    <source>
        <dbReference type="SAM" id="MobiDB-lite"/>
    </source>
</evidence>
<evidence type="ECO:0000256" key="7">
    <source>
        <dbReference type="ARBA" id="ARBA00022779"/>
    </source>
</evidence>
<evidence type="ECO:0000256" key="1">
    <source>
        <dbReference type="ARBA" id="ARBA00002254"/>
    </source>
</evidence>
<keyword evidence="6" id="KW-0812">Transmembrane</keyword>
<feature type="region of interest" description="Disordered" evidence="11">
    <location>
        <begin position="1"/>
        <end position="32"/>
    </location>
</feature>
<dbReference type="InterPro" id="IPR005503">
    <property type="entry name" value="FliL"/>
</dbReference>
<comment type="caution">
    <text evidence="12">The sequence shown here is derived from an EMBL/GenBank/DDBJ whole genome shotgun (WGS) entry which is preliminary data.</text>
</comment>
<dbReference type="Pfam" id="PF03748">
    <property type="entry name" value="FliL"/>
    <property type="match status" value="1"/>
</dbReference>
<comment type="similarity">
    <text evidence="3 10">Belongs to the FliL family.</text>
</comment>
<evidence type="ECO:0000256" key="6">
    <source>
        <dbReference type="ARBA" id="ARBA00022692"/>
    </source>
</evidence>
<comment type="function">
    <text evidence="1 10">Controls the rotational direction of flagella during chemotaxis.</text>
</comment>
<evidence type="ECO:0000256" key="9">
    <source>
        <dbReference type="ARBA" id="ARBA00023136"/>
    </source>
</evidence>
<organism evidence="12 13">
    <name type="scientific">Angustibacter aerolatus</name>
    <dbReference type="NCBI Taxonomy" id="1162965"/>
    <lineage>
        <taxon>Bacteria</taxon>
        <taxon>Bacillati</taxon>
        <taxon>Actinomycetota</taxon>
        <taxon>Actinomycetes</taxon>
        <taxon>Kineosporiales</taxon>
        <taxon>Kineosporiaceae</taxon>
    </lineage>
</organism>
<keyword evidence="4 10" id="KW-1003">Cell membrane</keyword>
<proteinExistence type="inferred from homology"/>
<sequence>MGTTSARLRAAGGEGRQGGARPQRGHRHRDRACSAARAWRRLSEPEGREKMKAKFTKAVEKAYTEKETEAVIDVYLTAFVMQ</sequence>
<evidence type="ECO:0000256" key="5">
    <source>
        <dbReference type="ARBA" id="ARBA00022500"/>
    </source>
</evidence>
<protein>
    <recommendedName>
        <fullName evidence="10">Flagellar protein FliL</fullName>
    </recommendedName>
</protein>
<feature type="compositionally biased region" description="Low complexity" evidence="11">
    <location>
        <begin position="1"/>
        <end position="11"/>
    </location>
</feature>
<evidence type="ECO:0000256" key="8">
    <source>
        <dbReference type="ARBA" id="ARBA00022989"/>
    </source>
</evidence>
<keyword evidence="5 10" id="KW-0145">Chemotaxis</keyword>
<gene>
    <name evidence="12" type="ORF">GCM10025868_41770</name>
</gene>
<evidence type="ECO:0000256" key="4">
    <source>
        <dbReference type="ARBA" id="ARBA00022475"/>
    </source>
</evidence>
<comment type="subcellular location">
    <subcellularLocation>
        <location evidence="2">Cell membrane</location>
        <topology evidence="2">Single-pass membrane protein</topology>
    </subcellularLocation>
</comment>
<reference evidence="13" key="1">
    <citation type="journal article" date="2019" name="Int. J. Syst. Evol. Microbiol.">
        <title>The Global Catalogue of Microorganisms (GCM) 10K type strain sequencing project: providing services to taxonomists for standard genome sequencing and annotation.</title>
        <authorList>
            <consortium name="The Broad Institute Genomics Platform"/>
            <consortium name="The Broad Institute Genome Sequencing Center for Infectious Disease"/>
            <person name="Wu L."/>
            <person name="Ma J."/>
        </authorList>
    </citation>
    <scope>NUCLEOTIDE SEQUENCE [LARGE SCALE GENOMIC DNA]</scope>
    <source>
        <strain evidence="13">NBRC 108730</strain>
    </source>
</reference>
<evidence type="ECO:0000256" key="3">
    <source>
        <dbReference type="ARBA" id="ARBA00008281"/>
    </source>
</evidence>
<accession>A0ABQ6JMB1</accession>
<evidence type="ECO:0000313" key="12">
    <source>
        <dbReference type="EMBL" id="GMA88927.1"/>
    </source>
</evidence>
<keyword evidence="13" id="KW-1185">Reference proteome</keyword>
<dbReference type="EMBL" id="BSUZ01000001">
    <property type="protein sequence ID" value="GMA88927.1"/>
    <property type="molecule type" value="Genomic_DNA"/>
</dbReference>
<keyword evidence="7 10" id="KW-0283">Flagellar rotation</keyword>